<protein>
    <submittedName>
        <fullName evidence="1 2">Uncharacterized protein</fullName>
    </submittedName>
</protein>
<gene>
    <name evidence="1" type="ORF">PHYPA_010014</name>
</gene>
<dbReference type="Proteomes" id="UP000006727">
    <property type="component" value="Chromosome 7"/>
</dbReference>
<evidence type="ECO:0000313" key="1">
    <source>
        <dbReference type="EMBL" id="PNR50828.1"/>
    </source>
</evidence>
<evidence type="ECO:0000313" key="2">
    <source>
        <dbReference type="EnsemblPlants" id="PAC:32922907.CDS.1"/>
    </source>
</evidence>
<dbReference type="EMBL" id="ABEU02000007">
    <property type="protein sequence ID" value="PNR50828.1"/>
    <property type="molecule type" value="Genomic_DNA"/>
</dbReference>
<keyword evidence="3" id="KW-1185">Reference proteome</keyword>
<evidence type="ECO:0000313" key="3">
    <source>
        <dbReference type="Proteomes" id="UP000006727"/>
    </source>
</evidence>
<reference evidence="1 3" key="2">
    <citation type="journal article" date="2018" name="Plant J.">
        <title>The Physcomitrella patens chromosome-scale assembly reveals moss genome structure and evolution.</title>
        <authorList>
            <person name="Lang D."/>
            <person name="Ullrich K.K."/>
            <person name="Murat F."/>
            <person name="Fuchs J."/>
            <person name="Jenkins J."/>
            <person name="Haas F.B."/>
            <person name="Piednoel M."/>
            <person name="Gundlach H."/>
            <person name="Van Bel M."/>
            <person name="Meyberg R."/>
            <person name="Vives C."/>
            <person name="Morata J."/>
            <person name="Symeonidi A."/>
            <person name="Hiss M."/>
            <person name="Muchero W."/>
            <person name="Kamisugi Y."/>
            <person name="Saleh O."/>
            <person name="Blanc G."/>
            <person name="Decker E.L."/>
            <person name="van Gessel N."/>
            <person name="Grimwood J."/>
            <person name="Hayes R.D."/>
            <person name="Graham S.W."/>
            <person name="Gunter L.E."/>
            <person name="McDaniel S.F."/>
            <person name="Hoernstein S.N.W."/>
            <person name="Larsson A."/>
            <person name="Li F.W."/>
            <person name="Perroud P.F."/>
            <person name="Phillips J."/>
            <person name="Ranjan P."/>
            <person name="Rokshar D.S."/>
            <person name="Rothfels C.J."/>
            <person name="Schneider L."/>
            <person name="Shu S."/>
            <person name="Stevenson D.W."/>
            <person name="Thummler F."/>
            <person name="Tillich M."/>
            <person name="Villarreal Aguilar J.C."/>
            <person name="Widiez T."/>
            <person name="Wong G.K."/>
            <person name="Wymore A."/>
            <person name="Zhang Y."/>
            <person name="Zimmer A.D."/>
            <person name="Quatrano R.S."/>
            <person name="Mayer K.F.X."/>
            <person name="Goodstein D."/>
            <person name="Casacuberta J.M."/>
            <person name="Vandepoele K."/>
            <person name="Reski R."/>
            <person name="Cuming A.C."/>
            <person name="Tuskan G.A."/>
            <person name="Maumus F."/>
            <person name="Salse J."/>
            <person name="Schmutz J."/>
            <person name="Rensing S.A."/>
        </authorList>
    </citation>
    <scope>NUCLEOTIDE SEQUENCE [LARGE SCALE GENOMIC DNA]</scope>
    <source>
        <strain evidence="2 3">cv. Gransden 2004</strain>
    </source>
</reference>
<dbReference type="InParanoid" id="A0A2K1KAM0"/>
<reference evidence="1 3" key="1">
    <citation type="journal article" date="2008" name="Science">
        <title>The Physcomitrella genome reveals evolutionary insights into the conquest of land by plants.</title>
        <authorList>
            <person name="Rensing S."/>
            <person name="Lang D."/>
            <person name="Zimmer A."/>
            <person name="Terry A."/>
            <person name="Salamov A."/>
            <person name="Shapiro H."/>
            <person name="Nishiyama T."/>
            <person name="Perroud P.-F."/>
            <person name="Lindquist E."/>
            <person name="Kamisugi Y."/>
            <person name="Tanahashi T."/>
            <person name="Sakakibara K."/>
            <person name="Fujita T."/>
            <person name="Oishi K."/>
            <person name="Shin-I T."/>
            <person name="Kuroki Y."/>
            <person name="Toyoda A."/>
            <person name="Suzuki Y."/>
            <person name="Hashimoto A."/>
            <person name="Yamaguchi K."/>
            <person name="Sugano A."/>
            <person name="Kohara Y."/>
            <person name="Fujiyama A."/>
            <person name="Anterola A."/>
            <person name="Aoki S."/>
            <person name="Ashton N."/>
            <person name="Barbazuk W.B."/>
            <person name="Barker E."/>
            <person name="Bennetzen J."/>
            <person name="Bezanilla M."/>
            <person name="Blankenship R."/>
            <person name="Cho S.H."/>
            <person name="Dutcher S."/>
            <person name="Estelle M."/>
            <person name="Fawcett J.A."/>
            <person name="Gundlach H."/>
            <person name="Hanada K."/>
            <person name="Heyl A."/>
            <person name="Hicks K.A."/>
            <person name="Hugh J."/>
            <person name="Lohr M."/>
            <person name="Mayer K."/>
            <person name="Melkozernov A."/>
            <person name="Murata T."/>
            <person name="Nelson D."/>
            <person name="Pils B."/>
            <person name="Prigge M."/>
            <person name="Reiss B."/>
            <person name="Renner T."/>
            <person name="Rombauts S."/>
            <person name="Rushton P."/>
            <person name="Sanderfoot A."/>
            <person name="Schween G."/>
            <person name="Shiu S.-H."/>
            <person name="Stueber K."/>
            <person name="Theodoulou F.L."/>
            <person name="Tu H."/>
            <person name="Van de Peer Y."/>
            <person name="Verrier P.J."/>
            <person name="Waters E."/>
            <person name="Wood A."/>
            <person name="Yang L."/>
            <person name="Cove D."/>
            <person name="Cuming A."/>
            <person name="Hasebe M."/>
            <person name="Lucas S."/>
            <person name="Mishler D.B."/>
            <person name="Reski R."/>
            <person name="Grigoriev I."/>
            <person name="Quatrano R.S."/>
            <person name="Boore J.L."/>
        </authorList>
    </citation>
    <scope>NUCLEOTIDE SEQUENCE [LARGE SCALE GENOMIC DNA]</scope>
    <source>
        <strain evidence="2 3">cv. Gransden 2004</strain>
    </source>
</reference>
<accession>A0A2K1KAM0</accession>
<name>A0A2K1KAM0_PHYPA</name>
<sequence length="73" mass="8319">MLVCPPKLVSFSLTMELDDLADLSVPFEMSETWTTHPRSIAERVRGSKFSELKKKLQDSELSLDQQTNTTEMT</sequence>
<organism evidence="1">
    <name type="scientific">Physcomitrium patens</name>
    <name type="common">Spreading-leaved earth moss</name>
    <name type="synonym">Physcomitrella patens</name>
    <dbReference type="NCBI Taxonomy" id="3218"/>
    <lineage>
        <taxon>Eukaryota</taxon>
        <taxon>Viridiplantae</taxon>
        <taxon>Streptophyta</taxon>
        <taxon>Embryophyta</taxon>
        <taxon>Bryophyta</taxon>
        <taxon>Bryophytina</taxon>
        <taxon>Bryopsida</taxon>
        <taxon>Funariidae</taxon>
        <taxon>Funariales</taxon>
        <taxon>Funariaceae</taxon>
        <taxon>Physcomitrium</taxon>
    </lineage>
</organism>
<dbReference type="EnsemblPlants" id="Pp3c7_6300V3.1">
    <property type="protein sequence ID" value="PAC:32922907.CDS.1"/>
    <property type="gene ID" value="Pp3c7_6300"/>
</dbReference>
<dbReference type="Gramene" id="Pp3c7_6300V3.1">
    <property type="protein sequence ID" value="PAC:32922907.CDS.1"/>
    <property type="gene ID" value="Pp3c7_6300"/>
</dbReference>
<reference evidence="2" key="3">
    <citation type="submission" date="2020-12" db="UniProtKB">
        <authorList>
            <consortium name="EnsemblPlants"/>
        </authorList>
    </citation>
    <scope>IDENTIFICATION</scope>
</reference>
<dbReference type="AlphaFoldDB" id="A0A2K1KAM0"/>
<proteinExistence type="predicted"/>